<dbReference type="Pfam" id="PF23576">
    <property type="entry name" value="SEN1_barrel"/>
    <property type="match status" value="1"/>
</dbReference>
<keyword evidence="5" id="KW-0347">Helicase</keyword>
<dbReference type="SUPFAM" id="SSF52540">
    <property type="entry name" value="P-loop containing nucleoside triphosphate hydrolases"/>
    <property type="match status" value="1"/>
</dbReference>
<feature type="region of interest" description="Disordered" evidence="9">
    <location>
        <begin position="2020"/>
        <end position="2123"/>
    </location>
</feature>
<dbReference type="GO" id="GO:0016787">
    <property type="term" value="F:hydrolase activity"/>
    <property type="evidence" value="ECO:0007669"/>
    <property type="project" value="UniProtKB-KW"/>
</dbReference>
<feature type="compositionally biased region" description="Low complexity" evidence="9">
    <location>
        <begin position="2221"/>
        <end position="2230"/>
    </location>
</feature>
<feature type="coiled-coil region" evidence="8">
    <location>
        <begin position="1504"/>
        <end position="1531"/>
    </location>
</feature>
<dbReference type="GO" id="GO:0006369">
    <property type="term" value="P:termination of RNA polymerase II transcription"/>
    <property type="evidence" value="ECO:0007669"/>
    <property type="project" value="EnsemblFungi"/>
</dbReference>
<feature type="compositionally biased region" description="Basic and acidic residues" evidence="9">
    <location>
        <begin position="1909"/>
        <end position="1922"/>
    </location>
</feature>
<evidence type="ECO:0008006" key="16">
    <source>
        <dbReference type="Google" id="ProtNLM"/>
    </source>
</evidence>
<dbReference type="Proteomes" id="UP000000267">
    <property type="component" value="Unassembled WGS sequence"/>
</dbReference>
<dbReference type="InParanoid" id="A7TMC6"/>
<evidence type="ECO:0000259" key="11">
    <source>
        <dbReference type="Pfam" id="PF13086"/>
    </source>
</evidence>
<feature type="region of interest" description="Disordered" evidence="9">
    <location>
        <begin position="1875"/>
        <end position="2004"/>
    </location>
</feature>
<dbReference type="KEGG" id="vpo:Kpol_520p43"/>
<dbReference type="GO" id="GO:0045454">
    <property type="term" value="P:cell redox homeostasis"/>
    <property type="evidence" value="ECO:0007669"/>
    <property type="project" value="EnsemblFungi"/>
</dbReference>
<evidence type="ECO:0000259" key="13">
    <source>
        <dbReference type="Pfam" id="PF23576"/>
    </source>
</evidence>
<dbReference type="STRING" id="436907.A7TMC6"/>
<feature type="compositionally biased region" description="Low complexity" evidence="9">
    <location>
        <begin position="1923"/>
        <end position="1933"/>
    </location>
</feature>
<dbReference type="GO" id="GO:0019904">
    <property type="term" value="F:protein domain specific binding"/>
    <property type="evidence" value="ECO:0007669"/>
    <property type="project" value="EnsemblFungi"/>
</dbReference>
<evidence type="ECO:0000259" key="12">
    <source>
        <dbReference type="Pfam" id="PF13087"/>
    </source>
</evidence>
<dbReference type="GO" id="GO:0031126">
    <property type="term" value="P:sno(s)RNA 3'-end processing"/>
    <property type="evidence" value="ECO:0007669"/>
    <property type="project" value="EnsemblFungi"/>
</dbReference>
<dbReference type="InterPro" id="IPR024481">
    <property type="entry name" value="Helicase_Sen1_N"/>
</dbReference>
<evidence type="ECO:0000256" key="9">
    <source>
        <dbReference type="SAM" id="MobiDB-lite"/>
    </source>
</evidence>
<dbReference type="GO" id="GO:0006364">
    <property type="term" value="P:rRNA processing"/>
    <property type="evidence" value="ECO:0007669"/>
    <property type="project" value="EnsemblFungi"/>
</dbReference>
<feature type="compositionally biased region" description="Low complexity" evidence="9">
    <location>
        <begin position="2084"/>
        <end position="2099"/>
    </location>
</feature>
<dbReference type="GO" id="GO:0006283">
    <property type="term" value="P:transcription-coupled nucleotide-excision repair"/>
    <property type="evidence" value="ECO:0007669"/>
    <property type="project" value="EnsemblFungi"/>
</dbReference>
<dbReference type="GO" id="GO:0060257">
    <property type="term" value="P:negative regulation of flocculation"/>
    <property type="evidence" value="ECO:0007669"/>
    <property type="project" value="EnsemblFungi"/>
</dbReference>
<evidence type="ECO:0000256" key="2">
    <source>
        <dbReference type="ARBA" id="ARBA00007913"/>
    </source>
</evidence>
<feature type="domain" description="DNA2/NAM7 helicase helicase" evidence="11">
    <location>
        <begin position="1324"/>
        <end position="1618"/>
    </location>
</feature>
<comment type="similarity">
    <text evidence="2">Belongs to the DNA2/NAM7 helicase family.</text>
</comment>
<dbReference type="InterPro" id="IPR056474">
    <property type="entry name" value="SEN1_barrel"/>
</dbReference>
<dbReference type="GeneID" id="5544783"/>
<dbReference type="GO" id="GO:0035649">
    <property type="term" value="C:Nrd1 complex"/>
    <property type="evidence" value="ECO:0007669"/>
    <property type="project" value="EnsemblFungi"/>
</dbReference>
<dbReference type="CDD" id="cd18042">
    <property type="entry name" value="DEXXQc_SETX"/>
    <property type="match status" value="1"/>
</dbReference>
<dbReference type="InterPro" id="IPR041679">
    <property type="entry name" value="DNA2/NAM7-like_C"/>
</dbReference>
<comment type="subcellular location">
    <subcellularLocation>
        <location evidence="1">Nucleus</location>
    </subcellularLocation>
</comment>
<dbReference type="GO" id="GO:0016604">
    <property type="term" value="C:nuclear body"/>
    <property type="evidence" value="ECO:0007669"/>
    <property type="project" value="TreeGrafter"/>
</dbReference>
<dbReference type="GO" id="GO:0032040">
    <property type="term" value="C:small-subunit processome"/>
    <property type="evidence" value="ECO:0007669"/>
    <property type="project" value="EnsemblFungi"/>
</dbReference>
<feature type="region of interest" description="Disordered" evidence="9">
    <location>
        <begin position="1024"/>
        <end position="1051"/>
    </location>
</feature>
<feature type="compositionally biased region" description="Basic and acidic residues" evidence="9">
    <location>
        <begin position="2035"/>
        <end position="2047"/>
    </location>
</feature>
<keyword evidence="6" id="KW-0067">ATP-binding</keyword>
<dbReference type="GO" id="GO:0016180">
    <property type="term" value="P:snRNA processing"/>
    <property type="evidence" value="ECO:0007669"/>
    <property type="project" value="EnsemblFungi"/>
</dbReference>
<organism evidence="15">
    <name type="scientific">Vanderwaltozyma polyspora (strain ATCC 22028 / DSM 70294 / BCRC 21397 / CBS 2163 / NBRC 10782 / NRRL Y-8283 / UCD 57-17)</name>
    <name type="common">Kluyveromyces polysporus</name>
    <dbReference type="NCBI Taxonomy" id="436907"/>
    <lineage>
        <taxon>Eukaryota</taxon>
        <taxon>Fungi</taxon>
        <taxon>Dikarya</taxon>
        <taxon>Ascomycota</taxon>
        <taxon>Saccharomycotina</taxon>
        <taxon>Saccharomycetes</taxon>
        <taxon>Saccharomycetales</taxon>
        <taxon>Saccharomycetaceae</taxon>
        <taxon>Vanderwaltozyma</taxon>
    </lineage>
</organism>
<dbReference type="FunFam" id="3.40.50.300:FF:001152">
    <property type="entry name" value="tRNA-splicing endonuclease, putative"/>
    <property type="match status" value="1"/>
</dbReference>
<evidence type="ECO:0000313" key="15">
    <source>
        <dbReference type="Proteomes" id="UP000000267"/>
    </source>
</evidence>
<dbReference type="CDD" id="cd21408">
    <property type="entry name" value="1B_Sen1p-like"/>
    <property type="match status" value="1"/>
</dbReference>
<feature type="compositionally biased region" description="Polar residues" evidence="9">
    <location>
        <begin position="1879"/>
        <end position="1890"/>
    </location>
</feature>
<dbReference type="GO" id="GO:0043139">
    <property type="term" value="F:5'-3' DNA helicase activity"/>
    <property type="evidence" value="ECO:0007669"/>
    <property type="project" value="EnsemblFungi"/>
</dbReference>
<dbReference type="GO" id="GO:0001147">
    <property type="term" value="F:transcription termination site sequence-specific DNA binding"/>
    <property type="evidence" value="ECO:0007669"/>
    <property type="project" value="TreeGrafter"/>
</dbReference>
<feature type="compositionally biased region" description="Polar residues" evidence="9">
    <location>
        <begin position="1992"/>
        <end position="2002"/>
    </location>
</feature>
<dbReference type="FunCoup" id="A7TMC6">
    <property type="interactions" value="387"/>
</dbReference>
<proteinExistence type="inferred from homology"/>
<dbReference type="InterPro" id="IPR027417">
    <property type="entry name" value="P-loop_NTPase"/>
</dbReference>
<dbReference type="RefSeq" id="XP_001644478.1">
    <property type="nucleotide sequence ID" value="XM_001644428.1"/>
</dbReference>
<dbReference type="HOGENOM" id="CLU_000459_2_0_1"/>
<dbReference type="FunFam" id="3.40.50.300:FF:000326">
    <property type="entry name" value="P-loop containing nucleoside triphosphate hydrolase"/>
    <property type="match status" value="1"/>
</dbReference>
<dbReference type="GO" id="GO:0031124">
    <property type="term" value="P:mRNA 3'-end processing"/>
    <property type="evidence" value="ECO:0007669"/>
    <property type="project" value="EnsemblFungi"/>
</dbReference>
<feature type="region of interest" description="Disordered" evidence="9">
    <location>
        <begin position="2186"/>
        <end position="2267"/>
    </location>
</feature>
<dbReference type="GO" id="GO:0005657">
    <property type="term" value="C:replication fork"/>
    <property type="evidence" value="ECO:0007669"/>
    <property type="project" value="EnsemblFungi"/>
</dbReference>
<feature type="domain" description="DNA2/NAM7 helicase-like C-terminal" evidence="12">
    <location>
        <begin position="1626"/>
        <end position="1823"/>
    </location>
</feature>
<dbReference type="InterPro" id="IPR045055">
    <property type="entry name" value="DNA2/NAM7-like"/>
</dbReference>
<evidence type="ECO:0000259" key="10">
    <source>
        <dbReference type="Pfam" id="PF12726"/>
    </source>
</evidence>
<feature type="compositionally biased region" description="Polar residues" evidence="9">
    <location>
        <begin position="2186"/>
        <end position="2196"/>
    </location>
</feature>
<feature type="compositionally biased region" description="Polar residues" evidence="9">
    <location>
        <begin position="2101"/>
        <end position="2110"/>
    </location>
</feature>
<dbReference type="GO" id="GO:0008033">
    <property type="term" value="P:tRNA processing"/>
    <property type="evidence" value="ECO:0007669"/>
    <property type="project" value="EnsemblFungi"/>
</dbReference>
<accession>A7TMC6</accession>
<sequence>MNESIRIEELRKIARELKPKIELIYSGTAENTEETVILKQVISFLQKLPSGLHLFCDDDFAEISIFSLVIFSFRVSETVKYVTDILDPILCKCQNCVLKFAKGKDKILQHFAVHRLVAYNHVQEFGDMVDRWRINTILPVFQKISANNDEIVISNEIEIAFYECLCNPRMLRLDPNLKGAFDAIFTYLLSIKFELLETKIEKSILLNPENFITGIIYCWYEGMPDQRKWSKDILIHFHKEKLKICTKNLTPDFIEEVYYYIITLQNPSNWNSQMITNFWLRLTPIFALLDKEVIENYFSLPRNLDSLKQSFNFPVESIFKLWYNHLASNYKDKPLDILLRALNIFLEVFKNEFWIKIEPYTFHSVLDTIFTKDNYVNSLKKVENNPDEESEEIFIEHGTLSDMVTWTIPFYHSVSDSKKIQMIKKVSMIFLRHIANRTSSNGLTNACFLNSSTALLRYALVVKEEERSMLYEKDDFETILYTKIDFRIFINNPLIQDVFIRTVTNPNELYRNLDSYVSTLSISAMQVLTKCIALDILLLCHYTYKLYLGKSVTDTSSPLMLLENFTLKLDFRSLQNGPLLAKQLLVSLRDINGLLVVPIKTPMVAAHNAKINQFLKLSAKLVEKFTDILPAQMSEVLSDQEAALGYWSCVFTSNNELYQAATNILYDTFDVEGRLEGIQEILKTNITNHIRAINMVLKNLIKCEFYEPCPRAIRVLMDIISACTDPLSGVFSNFNKLKQDDTVKEFTSFWELTWKFLDMIYLCTLKWASKYDYSELENFTKDTLDLSRSLIDSYREFSDIINTNSEAEKDQTSNNNDIIAISKSGETSMFDSVLKAIRNMLYWLRLSDEALLESCVRLIVTTSDLAHQENIKFNDTLVEMMVRYALKARKFSNKLTDQQSNEILSKAQMFNQSLVEKVKESVEEYLKEKQMLKEKASQQISLTNNDKATPSKALESRAEYLQRKAMSSSIMGRPKATQSKITSFGTFQQGVSPTLQGMKSTPPPLSKMELARRQLMSNRVVHPPSSAMFHTKSSNRTMKNENSSSDESEGDIESARELFAVAKAKDKGIQVVDINGKSVHRISAVDRAKLEEEYMRKRLNVDLNPFYETILQWDYTRTDEYPTDYTNGTYTDVKDSYRSVTEYQNVMRPLLLLECWQGLRAARDREEHKSFSIIVGNRTAVSDFYEVYASVRKSKLAESDISESDLIVLALLPDVLPGQNITSETFKRCSQTCLAKVKSLKNTKGENVDITLRIHRSHKFSKFLTLRSEIHAMKVMQMTTVEREYTSLEGLEFYDLVPEILKAEASENQANLSDEIEMVKENYKLNTSQAAAIVNTVVQEGFSLIQGPPGTGKTKTILGIIGYFLSKVSSLPSNVIKKPGEAYSVSPSTESLLKKQKVLICAPSNAAVDEIVLRLKGGVIDTEGNLFKPKLVRIGRSDAVNSAIKDVTLEELVDKRVAEKNYNISSNPDLERKFNSCVMKRRELRAKLDSENGSVTSTMSTEDISKLQLEIRELSKEINELGKERDEIREQNSITYRNRDLDRRNAQARILASSSIICSTLSGSAHDVLASLGVKFDTVIIDEACQCTELSAIIPLRYGGKRCIMVGDPNQLPPTVLSGAASKLNYNQSLFVRIEKNSTPYLLDVQYRMNPAISVFPSLEFYCGRLKDGPNMEAITKRPWHDVAPLSTYRFFDIVSGRQEQNIKTMSYVNMEEIRVAIELIDYLLKKFENKYDFSGKIGIISPYKEQVIKMRREFRNFFGSPISKYVDFNTIDGFQGQEKEIIIISCVRASDSGTSVGFLKDFRRMNVALTRAKSSMWILGHHKSLQNNKLWNHLISDAKERNMLEIACSGFLDPSNSRAMKIIEKYKNSHEYLKSTDDYNPQTEQPTKLSKNKRKYDEYKSVKSHKKSTSEKHQESEDNSRKSTSSGSSSTGTKKKSSIFGAPNLSENGKPDDVSSSKKSKLASSTKKKSSIFGGPSLAKEISKTMPYIKDTSNNTEVKNSLKNKDRHVRISEKIEIIPNINEQENLKIVDTNETNHENKIPDRLKSPPPSIEKAKDGGDEDEDDYKLPTSVTPTEVDKNRVSRYNSSSNTNNSRYNSAVDESNNNQKTRLPMGTSEVNKGNSSHIQRNIISPQPMPFRTNEIANSSHYNTNSVPSPNMSHQQNMPYNNPGNNMNTPHYMASNFNHDNNVPQGYHNQDRYGYQNSPNDQHYQKPYNEAQGYYYDNNGYNQRAPYPASRSGYIDPKGGNRRGGSSTPFIPRKRYRKH</sequence>
<evidence type="ECO:0000256" key="4">
    <source>
        <dbReference type="ARBA" id="ARBA00022801"/>
    </source>
</evidence>
<dbReference type="GO" id="GO:0033678">
    <property type="term" value="F:5'-3' DNA/RNA helicase activity"/>
    <property type="evidence" value="ECO:0007669"/>
    <property type="project" value="EnsemblFungi"/>
</dbReference>
<reference evidence="14 15" key="1">
    <citation type="journal article" date="2007" name="Proc. Natl. Acad. Sci. U.S.A.">
        <title>Independent sorting-out of thousands of duplicated gene pairs in two yeast species descended from a whole-genome duplication.</title>
        <authorList>
            <person name="Scannell D.R."/>
            <person name="Frank A.C."/>
            <person name="Conant G.C."/>
            <person name="Byrne K.P."/>
            <person name="Woolfit M."/>
            <person name="Wolfe K.H."/>
        </authorList>
    </citation>
    <scope>NUCLEOTIDE SEQUENCE [LARGE SCALE GENOMIC DNA]</scope>
    <source>
        <strain evidence="15">ATCC 22028 / DSM 70294 / BCRC 21397 / CBS 2163 / NBRC 10782 / NRRL Y-8283 / UCD 57-17</strain>
    </source>
</reference>
<dbReference type="InterPro" id="IPR041677">
    <property type="entry name" value="DNA2/NAM7_AAA_11"/>
</dbReference>
<dbReference type="Gene3D" id="3.40.50.300">
    <property type="entry name" value="P-loop containing nucleotide triphosphate hydrolases"/>
    <property type="match status" value="2"/>
</dbReference>
<keyword evidence="8" id="KW-0175">Coiled coil</keyword>
<dbReference type="Pfam" id="PF13087">
    <property type="entry name" value="AAA_12"/>
    <property type="match status" value="1"/>
</dbReference>
<dbReference type="PANTHER" id="PTHR10887:SF495">
    <property type="entry name" value="HELICASE SENATAXIN ISOFORM X1-RELATED"/>
    <property type="match status" value="1"/>
</dbReference>
<keyword evidence="15" id="KW-1185">Reference proteome</keyword>
<dbReference type="eggNOG" id="KOG1801">
    <property type="taxonomic scope" value="Eukaryota"/>
</dbReference>
<evidence type="ECO:0000256" key="6">
    <source>
        <dbReference type="ARBA" id="ARBA00022840"/>
    </source>
</evidence>
<name>A7TMC6_VANPO</name>
<dbReference type="PhylomeDB" id="A7TMC6"/>
<dbReference type="PANTHER" id="PTHR10887">
    <property type="entry name" value="DNA2/NAM7 HELICASE FAMILY"/>
    <property type="match status" value="1"/>
</dbReference>
<evidence type="ECO:0000256" key="3">
    <source>
        <dbReference type="ARBA" id="ARBA00022741"/>
    </source>
</evidence>
<evidence type="ECO:0000256" key="7">
    <source>
        <dbReference type="ARBA" id="ARBA00023242"/>
    </source>
</evidence>
<dbReference type="Pfam" id="PF13086">
    <property type="entry name" value="AAA_11"/>
    <property type="match status" value="1"/>
</dbReference>
<dbReference type="Pfam" id="PF12726">
    <property type="entry name" value="SEN1_N"/>
    <property type="match status" value="1"/>
</dbReference>
<evidence type="ECO:0000256" key="1">
    <source>
        <dbReference type="ARBA" id="ARBA00004123"/>
    </source>
</evidence>
<protein>
    <recommendedName>
        <fullName evidence="16">UvrD-like helicase ATP-binding domain-containing protein</fullName>
    </recommendedName>
</protein>
<dbReference type="CDD" id="cd18808">
    <property type="entry name" value="SF1_C_Upf1"/>
    <property type="match status" value="1"/>
</dbReference>
<keyword evidence="4" id="KW-0378">Hydrolase</keyword>
<dbReference type="GO" id="GO:0006357">
    <property type="term" value="P:regulation of transcription by RNA polymerase II"/>
    <property type="evidence" value="ECO:0007669"/>
    <property type="project" value="EnsemblFungi"/>
</dbReference>
<dbReference type="GO" id="GO:0005737">
    <property type="term" value="C:cytoplasm"/>
    <property type="evidence" value="ECO:0007669"/>
    <property type="project" value="EnsemblFungi"/>
</dbReference>
<keyword evidence="7" id="KW-0539">Nucleus</keyword>
<dbReference type="GO" id="GO:0006386">
    <property type="term" value="P:termination of RNA polymerase III transcription"/>
    <property type="evidence" value="ECO:0007669"/>
    <property type="project" value="EnsemblFungi"/>
</dbReference>
<dbReference type="EMBL" id="DS480421">
    <property type="protein sequence ID" value="EDO16620.1"/>
    <property type="molecule type" value="Genomic_DNA"/>
</dbReference>
<dbReference type="InterPro" id="IPR044340">
    <property type="entry name" value="Helicase_Sen1_1B_dom"/>
</dbReference>
<feature type="domain" description="Helicase SEN1 beta-barrel" evidence="13">
    <location>
        <begin position="1166"/>
        <end position="1275"/>
    </location>
</feature>
<dbReference type="OrthoDB" id="6513042at2759"/>
<gene>
    <name evidence="14" type="ORF">Kpol_520p43</name>
</gene>
<keyword evidence="3" id="KW-0547">Nucleotide-binding</keyword>
<evidence type="ECO:0000256" key="8">
    <source>
        <dbReference type="SAM" id="Coils"/>
    </source>
</evidence>
<evidence type="ECO:0000313" key="14">
    <source>
        <dbReference type="EMBL" id="EDO16620.1"/>
    </source>
</evidence>
<dbReference type="InterPro" id="IPR047187">
    <property type="entry name" value="SF1_C_Upf1"/>
</dbReference>
<feature type="domain" description="Helicase Sen1 N-terminal" evidence="10">
    <location>
        <begin position="85"/>
        <end position="857"/>
    </location>
</feature>
<dbReference type="GO" id="GO:0045005">
    <property type="term" value="P:DNA-templated DNA replication maintenance of fidelity"/>
    <property type="evidence" value="ECO:0007669"/>
    <property type="project" value="EnsemblFungi"/>
</dbReference>
<dbReference type="GO" id="GO:0005524">
    <property type="term" value="F:ATP binding"/>
    <property type="evidence" value="ECO:0007669"/>
    <property type="project" value="UniProtKB-KW"/>
</dbReference>
<feature type="compositionally biased region" description="Basic residues" evidence="9">
    <location>
        <begin position="1959"/>
        <end position="1971"/>
    </location>
</feature>
<dbReference type="OMA" id="PWHQSEL"/>
<evidence type="ECO:0000256" key="5">
    <source>
        <dbReference type="ARBA" id="ARBA00022806"/>
    </source>
</evidence>